<keyword evidence="1" id="KW-0234">DNA repair</keyword>
<dbReference type="GO" id="GO:0005634">
    <property type="term" value="C:nucleus"/>
    <property type="evidence" value="ECO:0007669"/>
    <property type="project" value="UniProtKB-SubCell"/>
</dbReference>
<dbReference type="GO" id="GO:0046872">
    <property type="term" value="F:metal ion binding"/>
    <property type="evidence" value="ECO:0007669"/>
    <property type="project" value="UniProtKB-UniRule"/>
</dbReference>
<dbReference type="SUPFAM" id="SSF81301">
    <property type="entry name" value="Nucleotidyltransferase"/>
    <property type="match status" value="1"/>
</dbReference>
<comment type="catalytic activity">
    <reaction evidence="1">
        <text>DNA(n) + a 2'-deoxyribonucleoside 5'-triphosphate = DNA(n+1) + diphosphate</text>
        <dbReference type="Rhea" id="RHEA:22508"/>
        <dbReference type="Rhea" id="RHEA-COMP:17339"/>
        <dbReference type="Rhea" id="RHEA-COMP:17340"/>
        <dbReference type="ChEBI" id="CHEBI:33019"/>
        <dbReference type="ChEBI" id="CHEBI:61560"/>
        <dbReference type="ChEBI" id="CHEBI:173112"/>
        <dbReference type="EC" id="2.7.7.7"/>
    </reaction>
</comment>
<dbReference type="Gene3D" id="3.30.460.10">
    <property type="entry name" value="Beta Polymerase, domain 2"/>
    <property type="match status" value="1"/>
</dbReference>
<keyword evidence="1" id="KW-0239">DNA-directed DNA polymerase</keyword>
<dbReference type="PRINTS" id="PR00870">
    <property type="entry name" value="DNAPOLXBETA"/>
</dbReference>
<comment type="similarity">
    <text evidence="1">Belongs to the DNA polymerase type-X family.</text>
</comment>
<evidence type="ECO:0000313" key="3">
    <source>
        <dbReference type="Proteomes" id="UP000294530"/>
    </source>
</evidence>
<keyword evidence="1" id="KW-0808">Transferase</keyword>
<dbReference type="InterPro" id="IPR002008">
    <property type="entry name" value="DNA_pol_X_beta-like"/>
</dbReference>
<evidence type="ECO:0000256" key="1">
    <source>
        <dbReference type="RuleBase" id="RU366014"/>
    </source>
</evidence>
<dbReference type="RefSeq" id="XP_067820093.1">
    <property type="nucleotide sequence ID" value="XM_067963088.1"/>
</dbReference>
<organism evidence="2 3">
    <name type="scientific">Bremia lactucae</name>
    <name type="common">Lettuce downy mildew</name>
    <dbReference type="NCBI Taxonomy" id="4779"/>
    <lineage>
        <taxon>Eukaryota</taxon>
        <taxon>Sar</taxon>
        <taxon>Stramenopiles</taxon>
        <taxon>Oomycota</taxon>
        <taxon>Peronosporomycetes</taxon>
        <taxon>Peronosporales</taxon>
        <taxon>Peronosporaceae</taxon>
        <taxon>Bremia</taxon>
    </lineage>
</organism>
<comment type="subcellular location">
    <subcellularLocation>
        <location evidence="1">Nucleus</location>
    </subcellularLocation>
</comment>
<dbReference type="AlphaFoldDB" id="A0A976FQ56"/>
<dbReference type="GO" id="GO:0003887">
    <property type="term" value="F:DNA-directed DNA polymerase activity"/>
    <property type="evidence" value="ECO:0007669"/>
    <property type="project" value="UniProtKB-UniRule"/>
</dbReference>
<dbReference type="EMBL" id="SHOA02000001">
    <property type="protein sequence ID" value="TDH70594.1"/>
    <property type="molecule type" value="Genomic_DNA"/>
</dbReference>
<comment type="function">
    <text evidence="1">DNA polymerase that functions in several pathways of DNA repair. Involved in base excision repair (BER) responsible for repair of lesions that give rise to abasic (AP) sites in DNA. Also contributes to DNA double-strand break repair by non-homologous end joining and homologous recombination. Has both template-dependent and template-independent (terminal transferase) DNA polymerase activities. Has also a 5'-deoxyribose-5-phosphate lyase (dRP lyase) activity.</text>
</comment>
<dbReference type="GO" id="GO:0003677">
    <property type="term" value="F:DNA binding"/>
    <property type="evidence" value="ECO:0007669"/>
    <property type="project" value="UniProtKB-UniRule"/>
</dbReference>
<dbReference type="InterPro" id="IPR022312">
    <property type="entry name" value="DNA_pol_X"/>
</dbReference>
<sequence>MTSDSLALHRQRKRKFFAELAQLFDEDPPEIRPLEGAFFGPELPLIAPSLVSSSQESNSVTPTLSLPFDCISADSIESVDLNATRSLSSGFSVFQASQQSSIFNESTVDSPLLLPNEINSSFDSIIGKIQKRKDQHVHFDLKPDTKRNSTLHGRHHNCTLLPATTLANTDLMSDKLLETVHQELADYYDSDRMCELLPCWLQNSEASCAIHQDHVRRPMLLFSLQALDESIARSKWLGQHSWRVQACKLARRVLSAMWEADVLDTTSPGQDIALPDNSSQKSAVAGVAMDVWRIIARYWDKYKHNYLHQQEPFFHDAAESRPTNTGSKWDQVRALLHVYGMKLSEASSLVKQRGSDHFFVSECATIFFPLNHGLSFIEQFRDNLNYRKVDINRGLTKIAQRPTISQQDGKTAFNAILIHLSNWNEHVQVFPCGSFSRGAAYISVLDILVAVSSSHGDTTNPKANAEWFDKVAEALIAANVVVEGAMRRLSPSRGVCPIPFKNNCVLLDLKVYCPPKSWIALVYFTGPECYVLSFFASLLRRSLIELPNTSFECIFNGVAETLGEKVLSEVASEKDLFDLTGRDYLQPTDRM</sequence>
<evidence type="ECO:0000313" key="2">
    <source>
        <dbReference type="EMBL" id="TDH70594.1"/>
    </source>
</evidence>
<dbReference type="PANTHER" id="PTHR11276">
    <property type="entry name" value="DNA POLYMERASE TYPE-X FAMILY MEMBER"/>
    <property type="match status" value="1"/>
</dbReference>
<keyword evidence="3" id="KW-1185">Reference proteome</keyword>
<dbReference type="OrthoDB" id="205514at2759"/>
<dbReference type="EC" id="2.7.7.7" evidence="1"/>
<reference evidence="2 3" key="1">
    <citation type="journal article" date="2021" name="Genome Biol.">
        <title>AFLAP: assembly-free linkage analysis pipeline using k-mers from genome sequencing data.</title>
        <authorList>
            <person name="Fletcher K."/>
            <person name="Zhang L."/>
            <person name="Gil J."/>
            <person name="Han R."/>
            <person name="Cavanaugh K."/>
            <person name="Michelmore R."/>
        </authorList>
    </citation>
    <scope>NUCLEOTIDE SEQUENCE [LARGE SCALE GENOMIC DNA]</scope>
    <source>
        <strain evidence="2 3">SF5</strain>
    </source>
</reference>
<dbReference type="PANTHER" id="PTHR11276:SF28">
    <property type="entry name" value="DNA POLYMERASE LAMBDA"/>
    <property type="match status" value="1"/>
</dbReference>
<dbReference type="GO" id="GO:0006303">
    <property type="term" value="P:double-strand break repair via nonhomologous end joining"/>
    <property type="evidence" value="ECO:0007669"/>
    <property type="project" value="TreeGrafter"/>
</dbReference>
<name>A0A976FQ56_BRELC</name>
<protein>
    <recommendedName>
        <fullName evidence="1">DNA polymerase</fullName>
        <ecNumber evidence="1">2.7.7.7</ecNumber>
    </recommendedName>
</protein>
<dbReference type="InterPro" id="IPR043519">
    <property type="entry name" value="NT_sf"/>
</dbReference>
<keyword evidence="1" id="KW-0548">Nucleotidyltransferase</keyword>
<proteinExistence type="inferred from homology"/>
<gene>
    <name evidence="2" type="ORF">CCR75_005003</name>
</gene>
<dbReference type="KEGG" id="blac:94348759"/>
<dbReference type="Proteomes" id="UP000294530">
    <property type="component" value="Unassembled WGS sequence"/>
</dbReference>
<accession>A0A976FQ56</accession>
<keyword evidence="1" id="KW-0227">DNA damage</keyword>
<comment type="caution">
    <text evidence="2">The sequence shown here is derived from an EMBL/GenBank/DDBJ whole genome shotgun (WGS) entry which is preliminary data.</text>
</comment>
<dbReference type="GeneID" id="94348759"/>
<keyword evidence="1" id="KW-0539">Nucleus</keyword>